<feature type="domain" description="TadE-like" evidence="2">
    <location>
        <begin position="19"/>
        <end position="56"/>
    </location>
</feature>
<evidence type="ECO:0000259" key="2">
    <source>
        <dbReference type="Pfam" id="PF07811"/>
    </source>
</evidence>
<dbReference type="OrthoDB" id="7432392at2"/>
<protein>
    <recommendedName>
        <fullName evidence="2">TadE-like domain-containing protein</fullName>
    </recommendedName>
</protein>
<dbReference type="InterPro" id="IPR012495">
    <property type="entry name" value="TadE-like_dom"/>
</dbReference>
<keyword evidence="1" id="KW-1133">Transmembrane helix</keyword>
<dbReference type="Proteomes" id="UP000198462">
    <property type="component" value="Unassembled WGS sequence"/>
</dbReference>
<keyword evidence="1" id="KW-0812">Transmembrane</keyword>
<dbReference type="AlphaFoldDB" id="A0A219B736"/>
<feature type="transmembrane region" description="Helical" evidence="1">
    <location>
        <begin position="21"/>
        <end position="40"/>
    </location>
</feature>
<dbReference type="Pfam" id="PF07811">
    <property type="entry name" value="TadE"/>
    <property type="match status" value="1"/>
</dbReference>
<name>A0A219B736_9SPHN</name>
<gene>
    <name evidence="3" type="ORF">B5C34_12540</name>
</gene>
<reference evidence="4" key="1">
    <citation type="submission" date="2017-05" db="EMBL/GenBank/DDBJ databases">
        <authorList>
            <person name="Lin X."/>
        </authorList>
    </citation>
    <scope>NUCLEOTIDE SEQUENCE [LARGE SCALE GENOMIC DNA]</scope>
    <source>
        <strain evidence="4">JLT2012</strain>
    </source>
</reference>
<evidence type="ECO:0000256" key="1">
    <source>
        <dbReference type="SAM" id="Phobius"/>
    </source>
</evidence>
<sequence>MRRKRLFRHLKRLAGDRSGVAFMEFALATPVLMMTTLGGFELVRLALINQQLSSVAVLTADLAARYKDGISEADVNSLFLGSRLSLSIDDFNSNGRIILSSITENEDVDEDGNPVPDGQWIRWQRCVGNGDFESAYGEQGAGQYDDEVPDIDGFTAIDPNTVMIAEVYYDYAPSTPAGRILQPIAAVYEERTLHYNAAFIARELELNTVSNVGTPSLCD</sequence>
<proteinExistence type="predicted"/>
<evidence type="ECO:0000313" key="3">
    <source>
        <dbReference type="EMBL" id="OWV34202.1"/>
    </source>
</evidence>
<accession>A0A219B736</accession>
<keyword evidence="1" id="KW-0472">Membrane</keyword>
<keyword evidence="4" id="KW-1185">Reference proteome</keyword>
<evidence type="ECO:0000313" key="4">
    <source>
        <dbReference type="Proteomes" id="UP000198462"/>
    </source>
</evidence>
<dbReference type="RefSeq" id="WP_088712902.1">
    <property type="nucleotide sequence ID" value="NZ_NFZT01000001.1"/>
</dbReference>
<comment type="caution">
    <text evidence="3">The sequence shown here is derived from an EMBL/GenBank/DDBJ whole genome shotgun (WGS) entry which is preliminary data.</text>
</comment>
<dbReference type="EMBL" id="NFZT01000001">
    <property type="protein sequence ID" value="OWV34202.1"/>
    <property type="molecule type" value="Genomic_DNA"/>
</dbReference>
<organism evidence="3 4">
    <name type="scientific">Pacificimonas flava</name>
    <dbReference type="NCBI Taxonomy" id="1234595"/>
    <lineage>
        <taxon>Bacteria</taxon>
        <taxon>Pseudomonadati</taxon>
        <taxon>Pseudomonadota</taxon>
        <taxon>Alphaproteobacteria</taxon>
        <taxon>Sphingomonadales</taxon>
        <taxon>Sphingosinicellaceae</taxon>
        <taxon>Pacificimonas</taxon>
    </lineage>
</organism>